<proteinExistence type="predicted"/>
<gene>
    <name evidence="1" type="ORF">PBRA_004100</name>
</gene>
<dbReference type="PANTHER" id="PTHR16220:SF0">
    <property type="entry name" value="WD REPEAT-CONTAINING PROTEIN WRAP73"/>
    <property type="match status" value="1"/>
</dbReference>
<dbReference type="PANTHER" id="PTHR16220">
    <property type="entry name" value="WD REPEAT PROTEIN 8-RELATED"/>
    <property type="match status" value="1"/>
</dbReference>
<evidence type="ECO:0008006" key="3">
    <source>
        <dbReference type="Google" id="ProtNLM"/>
    </source>
</evidence>
<name>A0A0G4IJJ0_PLABS</name>
<dbReference type="Gene3D" id="2.130.10.10">
    <property type="entry name" value="YVTN repeat-like/Quinoprotein amine dehydrogenase"/>
    <property type="match status" value="2"/>
</dbReference>
<organism evidence="1 2">
    <name type="scientific">Plasmodiophora brassicae</name>
    <name type="common">Clubroot disease agent</name>
    <dbReference type="NCBI Taxonomy" id="37360"/>
    <lineage>
        <taxon>Eukaryota</taxon>
        <taxon>Sar</taxon>
        <taxon>Rhizaria</taxon>
        <taxon>Endomyxa</taxon>
        <taxon>Phytomyxea</taxon>
        <taxon>Plasmodiophorida</taxon>
        <taxon>Plasmodiophoridae</taxon>
        <taxon>Plasmodiophora</taxon>
    </lineage>
</organism>
<dbReference type="Proteomes" id="UP000039324">
    <property type="component" value="Unassembled WGS sequence"/>
</dbReference>
<sequence length="381" mass="42903">MTASALRGSAERQRCPIKIDEGVCGLASARFTPDGRHAITCCQFNIRLTVWNLLGGKHHYIDNPKHSEKGLDFDPDGSFMAVIHRKNFKDAVKLYSCRTWDVVNTWEVPSMDLADLKFSPNGRFICAWDNPLQYNLFVYSAPKGDLLLKYCAYEDALAIKTVAWSPNSMFLAVGSYDQRVRLINYLTWKPMCEYGHLASCAPLSTSSCTVYRETMHADEDISQYVVNEVCQGLLSTIERCQQELQGPFVPHEVAPDPEKPNPKLGIGLMRWSTDSEYLATRNDNQPNCVYIWVTKTLSLVCILNQLLPVRSLEWNNTKPQLLVVTENARLFSWTALGAACVTIPTEGFRASSIVMNPTRDSLLLLDRAQAVACFNADERDE</sequence>
<accession>A0A0G4IJJ0</accession>
<evidence type="ECO:0000313" key="2">
    <source>
        <dbReference type="Proteomes" id="UP000039324"/>
    </source>
</evidence>
<reference evidence="1 2" key="1">
    <citation type="submission" date="2015-02" db="EMBL/GenBank/DDBJ databases">
        <authorList>
            <person name="Chooi Y.-H."/>
        </authorList>
    </citation>
    <scope>NUCLEOTIDE SEQUENCE [LARGE SCALE GENOMIC DNA]</scope>
    <source>
        <strain evidence="1">E3</strain>
    </source>
</reference>
<dbReference type="SMART" id="SM00320">
    <property type="entry name" value="WD40"/>
    <property type="match status" value="3"/>
</dbReference>
<dbReference type="GO" id="GO:0005815">
    <property type="term" value="C:microtubule organizing center"/>
    <property type="evidence" value="ECO:0007669"/>
    <property type="project" value="TreeGrafter"/>
</dbReference>
<dbReference type="OMA" id="CWHLNGD"/>
<dbReference type="InterPro" id="IPR015943">
    <property type="entry name" value="WD40/YVTN_repeat-like_dom_sf"/>
</dbReference>
<dbReference type="OrthoDB" id="308690at2759"/>
<dbReference type="GO" id="GO:1990811">
    <property type="term" value="C:MWP complex"/>
    <property type="evidence" value="ECO:0007669"/>
    <property type="project" value="TreeGrafter"/>
</dbReference>
<protein>
    <recommendedName>
        <fullName evidence="3">Anaphase-promoting complex subunit 4 WD40 domain-containing protein</fullName>
    </recommendedName>
</protein>
<dbReference type="SUPFAM" id="SSF82171">
    <property type="entry name" value="DPP6 N-terminal domain-like"/>
    <property type="match status" value="1"/>
</dbReference>
<evidence type="ECO:0000313" key="1">
    <source>
        <dbReference type="EMBL" id="CEO95334.1"/>
    </source>
</evidence>
<keyword evidence="2" id="KW-1185">Reference proteome</keyword>
<dbReference type="InterPro" id="IPR052778">
    <property type="entry name" value="Centrosome-WD_assoc"/>
</dbReference>
<dbReference type="AlphaFoldDB" id="A0A0G4IJJ0"/>
<dbReference type="EMBL" id="CDSF01000013">
    <property type="protein sequence ID" value="CEO95334.1"/>
    <property type="molecule type" value="Genomic_DNA"/>
</dbReference>
<dbReference type="Pfam" id="PF00400">
    <property type="entry name" value="WD40"/>
    <property type="match status" value="1"/>
</dbReference>
<dbReference type="InterPro" id="IPR001680">
    <property type="entry name" value="WD40_rpt"/>
</dbReference>